<proteinExistence type="predicted"/>
<evidence type="ECO:0000256" key="3">
    <source>
        <dbReference type="SAM" id="Coils"/>
    </source>
</evidence>
<dbReference type="GO" id="GO:0052621">
    <property type="term" value="F:diguanylate cyclase activity"/>
    <property type="evidence" value="ECO:0007669"/>
    <property type="project" value="UniProtKB-EC"/>
</dbReference>
<dbReference type="InterPro" id="IPR000160">
    <property type="entry name" value="GGDEF_dom"/>
</dbReference>
<evidence type="ECO:0000313" key="6">
    <source>
        <dbReference type="Proteomes" id="UP001336314"/>
    </source>
</evidence>
<dbReference type="SUPFAM" id="SSF55073">
    <property type="entry name" value="Nucleotide cyclase"/>
    <property type="match status" value="1"/>
</dbReference>
<dbReference type="PROSITE" id="PS50887">
    <property type="entry name" value="GGDEF"/>
    <property type="match status" value="1"/>
</dbReference>
<dbReference type="Proteomes" id="UP001336314">
    <property type="component" value="Unassembled WGS sequence"/>
</dbReference>
<comment type="catalytic activity">
    <reaction evidence="2">
        <text>2 GTP = 3',3'-c-di-GMP + 2 diphosphate</text>
        <dbReference type="Rhea" id="RHEA:24898"/>
        <dbReference type="ChEBI" id="CHEBI:33019"/>
        <dbReference type="ChEBI" id="CHEBI:37565"/>
        <dbReference type="ChEBI" id="CHEBI:58805"/>
        <dbReference type="EC" id="2.7.7.65"/>
    </reaction>
</comment>
<evidence type="ECO:0000313" key="5">
    <source>
        <dbReference type="EMBL" id="MEE2002201.1"/>
    </source>
</evidence>
<name>A0ABU7J6S2_9GAMM</name>
<feature type="domain" description="GGDEF" evidence="4">
    <location>
        <begin position="201"/>
        <end position="336"/>
    </location>
</feature>
<dbReference type="Gene3D" id="3.30.70.270">
    <property type="match status" value="1"/>
</dbReference>
<dbReference type="CDD" id="cd01949">
    <property type="entry name" value="GGDEF"/>
    <property type="match status" value="1"/>
</dbReference>
<dbReference type="EMBL" id="JAUHLI010000011">
    <property type="protein sequence ID" value="MEE2002201.1"/>
    <property type="molecule type" value="Genomic_DNA"/>
</dbReference>
<dbReference type="NCBIfam" id="TIGR00254">
    <property type="entry name" value="GGDEF"/>
    <property type="match status" value="1"/>
</dbReference>
<protein>
    <recommendedName>
        <fullName evidence="1">diguanylate cyclase</fullName>
        <ecNumber evidence="1">2.7.7.65</ecNumber>
    </recommendedName>
</protein>
<dbReference type="SMART" id="SM00267">
    <property type="entry name" value="GGDEF"/>
    <property type="match status" value="1"/>
</dbReference>
<keyword evidence="5" id="KW-0548">Nucleotidyltransferase</keyword>
<dbReference type="InterPro" id="IPR050469">
    <property type="entry name" value="Diguanylate_Cyclase"/>
</dbReference>
<sequence>MMYNDPVALAREKSSQAAAFLLRHNLAPHPVNYTVSYEYSSGQNAGLCQAIEQRVAARLPFDDFIMAELYSHWIEKSHQQNEQLVQRVSTMVTRLSGCTDLAHEATNDYLELLDHQLPELSSSDPALKLNMMQLIEATEKVRRCHLQLNQQLELANQQSHQLRTELKEVKQLRLLDPLTGLYNRLAMQEHLELWLTEQPERQIAAIAVDLDHFRQFNQDYGDTIGDVILSKVARKVRSYVQDSGLPVRAGGEEFLILLPDVDLRTAGEIAEQVRKGVEKLRFVSSRSKKTLPKVTISLGVSLYQAKENWQQFLARTSQILQIAKHRGRNQVATETML</sequence>
<comment type="caution">
    <text evidence="5">The sequence shown here is derived from an EMBL/GenBank/DDBJ whole genome shotgun (WGS) entry which is preliminary data.</text>
</comment>
<dbReference type="InterPro" id="IPR029787">
    <property type="entry name" value="Nucleotide_cyclase"/>
</dbReference>
<gene>
    <name evidence="5" type="ORF">QWY20_12125</name>
</gene>
<dbReference type="InterPro" id="IPR043128">
    <property type="entry name" value="Rev_trsase/Diguanyl_cyclase"/>
</dbReference>
<evidence type="ECO:0000259" key="4">
    <source>
        <dbReference type="PROSITE" id="PS50887"/>
    </source>
</evidence>
<dbReference type="EC" id="2.7.7.65" evidence="1"/>
<reference evidence="5 6" key="1">
    <citation type="submission" date="2023-07" db="EMBL/GenBank/DDBJ databases">
        <title>Alkalimonas sp., MEB108 novel, alkaliphilic bacterium isolated from Lonar Lake, India.</title>
        <authorList>
            <person name="Joshi A."/>
            <person name="Thite S."/>
        </authorList>
    </citation>
    <scope>NUCLEOTIDE SEQUENCE [LARGE SCALE GENOMIC DNA]</scope>
    <source>
        <strain evidence="5 6">MEB108</strain>
    </source>
</reference>
<evidence type="ECO:0000256" key="2">
    <source>
        <dbReference type="ARBA" id="ARBA00034247"/>
    </source>
</evidence>
<dbReference type="RefSeq" id="WP_330129274.1">
    <property type="nucleotide sequence ID" value="NZ_JAUHLI010000011.1"/>
</dbReference>
<accession>A0ABU7J6S2</accession>
<dbReference type="Pfam" id="PF00990">
    <property type="entry name" value="GGDEF"/>
    <property type="match status" value="1"/>
</dbReference>
<organism evidence="5 6">
    <name type="scientific">Alkalimonas cellulosilytica</name>
    <dbReference type="NCBI Taxonomy" id="3058395"/>
    <lineage>
        <taxon>Bacteria</taxon>
        <taxon>Pseudomonadati</taxon>
        <taxon>Pseudomonadota</taxon>
        <taxon>Gammaproteobacteria</taxon>
        <taxon>Alkalimonas</taxon>
    </lineage>
</organism>
<keyword evidence="3" id="KW-0175">Coiled coil</keyword>
<keyword evidence="6" id="KW-1185">Reference proteome</keyword>
<dbReference type="PANTHER" id="PTHR45138">
    <property type="entry name" value="REGULATORY COMPONENTS OF SENSORY TRANSDUCTION SYSTEM"/>
    <property type="match status" value="1"/>
</dbReference>
<feature type="coiled-coil region" evidence="3">
    <location>
        <begin position="145"/>
        <end position="172"/>
    </location>
</feature>
<evidence type="ECO:0000256" key="1">
    <source>
        <dbReference type="ARBA" id="ARBA00012528"/>
    </source>
</evidence>
<dbReference type="PANTHER" id="PTHR45138:SF9">
    <property type="entry name" value="DIGUANYLATE CYCLASE DGCM-RELATED"/>
    <property type="match status" value="1"/>
</dbReference>
<keyword evidence="5" id="KW-0808">Transferase</keyword>